<feature type="domain" description="HTH tetR-type" evidence="5">
    <location>
        <begin position="5"/>
        <end position="65"/>
    </location>
</feature>
<comment type="caution">
    <text evidence="6">The sequence shown here is derived from an EMBL/GenBank/DDBJ whole genome shotgun (WGS) entry which is preliminary data.</text>
</comment>
<dbReference type="RefSeq" id="WP_264748847.1">
    <property type="nucleotide sequence ID" value="NZ_JAPDHW010000002.1"/>
</dbReference>
<reference evidence="6" key="1">
    <citation type="submission" date="2022-10" db="EMBL/GenBank/DDBJ databases">
        <title>Chryseobacterium babae sp. nov. isolated from the gut of the beetle Oryctes rhinoceros, and Chryseobacterium kimseyorum sp. nov., isolated from a stick insect rearing cage.</title>
        <authorList>
            <person name="Shelomi M."/>
            <person name="Han C.-J."/>
            <person name="Chen W.-M."/>
            <person name="Chen H.-K."/>
            <person name="Liaw S.-J."/>
            <person name="Muhle E."/>
            <person name="Clermont D."/>
        </authorList>
    </citation>
    <scope>NUCLEOTIDE SEQUENCE</scope>
    <source>
        <strain evidence="6">09-1422</strain>
    </source>
</reference>
<dbReference type="PANTHER" id="PTHR47506">
    <property type="entry name" value="TRANSCRIPTIONAL REGULATORY PROTEIN"/>
    <property type="match status" value="1"/>
</dbReference>
<dbReference type="InterPro" id="IPR009057">
    <property type="entry name" value="Homeodomain-like_sf"/>
</dbReference>
<sequence length="207" mass="23377">MSKADKTKQFIIEKTAALFNSKGYTRTSLSDISEATGLTKGSIYGNFENRDELAIEVYKFNSGLLGKNLLRSFGDEFPTLLDKLYAFVAFYRKNWHFVFANGGCPIMNAATESDDTFPNLKKQVAISFENWKKTVSKIIIKGQDTGEFNKKISAEEYASLFIMLIEGGILLSKTTDDEKYLNLALDRVISIIDREIKSPSLKNWDYG</sequence>
<dbReference type="InterPro" id="IPR036271">
    <property type="entry name" value="Tet_transcr_reg_TetR-rel_C_sf"/>
</dbReference>
<organism evidence="6 7">
    <name type="scientific">Chryseobacterium kimseyorum</name>
    <dbReference type="NCBI Taxonomy" id="2984028"/>
    <lineage>
        <taxon>Bacteria</taxon>
        <taxon>Pseudomonadati</taxon>
        <taxon>Bacteroidota</taxon>
        <taxon>Flavobacteriia</taxon>
        <taxon>Flavobacteriales</taxon>
        <taxon>Weeksellaceae</taxon>
        <taxon>Chryseobacterium group</taxon>
        <taxon>Chryseobacterium</taxon>
    </lineage>
</organism>
<evidence type="ECO:0000256" key="1">
    <source>
        <dbReference type="ARBA" id="ARBA00023015"/>
    </source>
</evidence>
<dbReference type="InterPro" id="IPR001647">
    <property type="entry name" value="HTH_TetR"/>
</dbReference>
<accession>A0ABT3HUX9</accession>
<keyword evidence="7" id="KW-1185">Reference proteome</keyword>
<evidence type="ECO:0000256" key="3">
    <source>
        <dbReference type="ARBA" id="ARBA00023163"/>
    </source>
</evidence>
<dbReference type="PANTHER" id="PTHR47506:SF3">
    <property type="entry name" value="HTH-TYPE TRANSCRIPTIONAL REGULATOR LMRA"/>
    <property type="match status" value="1"/>
</dbReference>
<name>A0ABT3HUX9_9FLAO</name>
<gene>
    <name evidence="6" type="ORF">OMO38_03565</name>
</gene>
<keyword evidence="1" id="KW-0805">Transcription regulation</keyword>
<dbReference type="PRINTS" id="PR00455">
    <property type="entry name" value="HTHTETR"/>
</dbReference>
<keyword evidence="3" id="KW-0804">Transcription</keyword>
<dbReference type="SUPFAM" id="SSF48498">
    <property type="entry name" value="Tetracyclin repressor-like, C-terminal domain"/>
    <property type="match status" value="1"/>
</dbReference>
<evidence type="ECO:0000313" key="6">
    <source>
        <dbReference type="EMBL" id="MCW3167597.1"/>
    </source>
</evidence>
<dbReference type="Pfam" id="PF00440">
    <property type="entry name" value="TetR_N"/>
    <property type="match status" value="1"/>
</dbReference>
<proteinExistence type="predicted"/>
<feature type="DNA-binding region" description="H-T-H motif" evidence="4">
    <location>
        <begin position="28"/>
        <end position="47"/>
    </location>
</feature>
<evidence type="ECO:0000259" key="5">
    <source>
        <dbReference type="PROSITE" id="PS50977"/>
    </source>
</evidence>
<evidence type="ECO:0000256" key="4">
    <source>
        <dbReference type="PROSITE-ProRule" id="PRU00335"/>
    </source>
</evidence>
<evidence type="ECO:0000256" key="2">
    <source>
        <dbReference type="ARBA" id="ARBA00023125"/>
    </source>
</evidence>
<keyword evidence="2 4" id="KW-0238">DNA-binding</keyword>
<dbReference type="PROSITE" id="PS50977">
    <property type="entry name" value="HTH_TETR_2"/>
    <property type="match status" value="1"/>
</dbReference>
<dbReference type="SUPFAM" id="SSF46689">
    <property type="entry name" value="Homeodomain-like"/>
    <property type="match status" value="1"/>
</dbReference>
<dbReference type="Proteomes" id="UP001163731">
    <property type="component" value="Unassembled WGS sequence"/>
</dbReference>
<dbReference type="InterPro" id="IPR011075">
    <property type="entry name" value="TetR_C"/>
</dbReference>
<evidence type="ECO:0000313" key="7">
    <source>
        <dbReference type="Proteomes" id="UP001163731"/>
    </source>
</evidence>
<protein>
    <submittedName>
        <fullName evidence="6">TetR/AcrR family transcriptional regulator</fullName>
    </submittedName>
</protein>
<dbReference type="Pfam" id="PF16925">
    <property type="entry name" value="TetR_C_13"/>
    <property type="match status" value="1"/>
</dbReference>
<dbReference type="Gene3D" id="1.10.357.10">
    <property type="entry name" value="Tetracycline Repressor, domain 2"/>
    <property type="match status" value="1"/>
</dbReference>
<dbReference type="EMBL" id="JAPDHW010000002">
    <property type="protein sequence ID" value="MCW3167597.1"/>
    <property type="molecule type" value="Genomic_DNA"/>
</dbReference>